<dbReference type="InterPro" id="IPR011650">
    <property type="entry name" value="Peptidase_M20_dimer"/>
</dbReference>
<dbReference type="Pfam" id="PF07687">
    <property type="entry name" value="M20_dimer"/>
    <property type="match status" value="1"/>
</dbReference>
<dbReference type="PIRSF" id="PIRSF037238">
    <property type="entry name" value="Carboxypeptidase_G2"/>
    <property type="match status" value="1"/>
</dbReference>
<comment type="caution">
    <text evidence="6">The sequence shown here is derived from an EMBL/GenBank/DDBJ whole genome shotgun (WGS) entry which is preliminary data.</text>
</comment>
<evidence type="ECO:0000313" key="6">
    <source>
        <dbReference type="EMBL" id="MCP1386815.1"/>
    </source>
</evidence>
<evidence type="ECO:0000256" key="4">
    <source>
        <dbReference type="ARBA" id="ARBA00022833"/>
    </source>
</evidence>
<dbReference type="PROSITE" id="PS00758">
    <property type="entry name" value="ARGE_DAPE_CPG2_1"/>
    <property type="match status" value="1"/>
</dbReference>
<evidence type="ECO:0000256" key="1">
    <source>
        <dbReference type="ARBA" id="ARBA00001947"/>
    </source>
</evidence>
<comment type="cofactor">
    <cofactor evidence="1">
        <name>Zn(2+)</name>
        <dbReference type="ChEBI" id="CHEBI:29105"/>
    </cofactor>
</comment>
<dbReference type="SUPFAM" id="SSF53187">
    <property type="entry name" value="Zn-dependent exopeptidases"/>
    <property type="match status" value="1"/>
</dbReference>
<dbReference type="SUPFAM" id="SSF55031">
    <property type="entry name" value="Bacterial exopeptidase dimerisation domain"/>
    <property type="match status" value="1"/>
</dbReference>
<evidence type="ECO:0000259" key="5">
    <source>
        <dbReference type="Pfam" id="PF07687"/>
    </source>
</evidence>
<keyword evidence="4" id="KW-0862">Zinc</keyword>
<organism evidence="6 7">
    <name type="scientific">Corynebacterium stercoris</name>
    <dbReference type="NCBI Taxonomy" id="2943490"/>
    <lineage>
        <taxon>Bacteria</taxon>
        <taxon>Bacillati</taxon>
        <taxon>Actinomycetota</taxon>
        <taxon>Actinomycetes</taxon>
        <taxon>Mycobacteriales</taxon>
        <taxon>Corynebacteriaceae</taxon>
        <taxon>Corynebacterium</taxon>
    </lineage>
</organism>
<dbReference type="Proteomes" id="UP001204000">
    <property type="component" value="Unassembled WGS sequence"/>
</dbReference>
<keyword evidence="3" id="KW-0378">Hydrolase</keyword>
<dbReference type="EMBL" id="JAMFTQ010000001">
    <property type="protein sequence ID" value="MCP1386815.1"/>
    <property type="molecule type" value="Genomic_DNA"/>
</dbReference>
<reference evidence="6" key="1">
    <citation type="submission" date="2022-05" db="EMBL/GenBank/DDBJ databases">
        <title>Corynebacterium sp. TA-R-1 sp. nov., isolated from human feces.</title>
        <authorList>
            <person name="Shamsuzzaman M."/>
            <person name="Dahal R.H."/>
        </authorList>
    </citation>
    <scope>NUCLEOTIDE SEQUENCE</scope>
    <source>
        <strain evidence="6">TA-R-1</strain>
    </source>
</reference>
<feature type="domain" description="Peptidase M20 dimerisation" evidence="5">
    <location>
        <begin position="199"/>
        <end position="286"/>
    </location>
</feature>
<keyword evidence="7" id="KW-1185">Reference proteome</keyword>
<accession>A0ABT1FYH6</accession>
<dbReference type="InterPro" id="IPR002933">
    <property type="entry name" value="Peptidase_M20"/>
</dbReference>
<dbReference type="PANTHER" id="PTHR43808">
    <property type="entry name" value="ACETYLORNITHINE DEACETYLASE"/>
    <property type="match status" value="1"/>
</dbReference>
<dbReference type="PANTHER" id="PTHR43808:SF9">
    <property type="entry name" value="BLL0789 PROTEIN"/>
    <property type="match status" value="1"/>
</dbReference>
<keyword evidence="2" id="KW-0479">Metal-binding</keyword>
<dbReference type="InterPro" id="IPR036264">
    <property type="entry name" value="Bact_exopeptidase_dim_dom"/>
</dbReference>
<evidence type="ECO:0000256" key="3">
    <source>
        <dbReference type="ARBA" id="ARBA00022801"/>
    </source>
</evidence>
<dbReference type="Gene3D" id="3.40.630.10">
    <property type="entry name" value="Zn peptidases"/>
    <property type="match status" value="1"/>
</dbReference>
<dbReference type="Pfam" id="PF01546">
    <property type="entry name" value="Peptidase_M20"/>
    <property type="match status" value="1"/>
</dbReference>
<protein>
    <submittedName>
        <fullName evidence="6">M20 family metallopeptidase</fullName>
    </submittedName>
</protein>
<dbReference type="Gene3D" id="3.30.70.360">
    <property type="match status" value="1"/>
</dbReference>
<sequence>MAPDAHFSSPATPAAFGESAAAAHLDDILADAKLLVSHESPSNDKTRLDDTLQTLIELVTARLGEPDEFTRIPAEPATLGDVVVCRYEGSVEKQVLIAGHYDTVWPVGTLEAWNPPAHDDPRERLSGPGLFDMKVGLAQAIWAVKLLDDASVARPTVTFVFNGDEEIGSPASSPTIRELARAADVGFVLEAPLNGAVKIGRKGIGNVVVTAEGIEAHAGVEPEKGASAITALMEWCLAASKLADPERGTTINVGLIEGGTGANVIPGRAQAVLDIRHWDPAEPALLDAAFDAITWTDNRVKITQERTWNRPPMPTTDGIERLFALLKEQASAMGTDLEGVAVGGGSDANFVAAEGTPVICGLGADGGGAHARHEFIYPDSVPFFTALLANGIAAVGQEWKG</sequence>
<name>A0ABT1FYH6_9CORY</name>
<dbReference type="InterPro" id="IPR050072">
    <property type="entry name" value="Peptidase_M20A"/>
</dbReference>
<evidence type="ECO:0000313" key="7">
    <source>
        <dbReference type="Proteomes" id="UP001204000"/>
    </source>
</evidence>
<proteinExistence type="predicted"/>
<dbReference type="CDD" id="cd03885">
    <property type="entry name" value="M20_CPDG2"/>
    <property type="match status" value="1"/>
</dbReference>
<dbReference type="InterPro" id="IPR001261">
    <property type="entry name" value="ArgE/DapE_CS"/>
</dbReference>
<dbReference type="RefSeq" id="WP_253575560.1">
    <property type="nucleotide sequence ID" value="NZ_JAMFTQ010000001.1"/>
</dbReference>
<gene>
    <name evidence="6" type="ORF">M5J20_01180</name>
</gene>
<dbReference type="InterPro" id="IPR017150">
    <property type="entry name" value="Pept_M20_glutamate_carboxypep"/>
</dbReference>
<evidence type="ECO:0000256" key="2">
    <source>
        <dbReference type="ARBA" id="ARBA00022723"/>
    </source>
</evidence>